<dbReference type="CDD" id="cd12912">
    <property type="entry name" value="PDC2_MCP_like"/>
    <property type="match status" value="1"/>
</dbReference>
<dbReference type="InterPro" id="IPR004089">
    <property type="entry name" value="MCPsignal_dom"/>
</dbReference>
<dbReference type="EMBL" id="JAUSUB010000018">
    <property type="protein sequence ID" value="MDQ0271949.1"/>
    <property type="molecule type" value="Genomic_DNA"/>
</dbReference>
<dbReference type="RefSeq" id="WP_307477266.1">
    <property type="nucleotide sequence ID" value="NZ_JAUSUB010000018.1"/>
</dbReference>
<comment type="similarity">
    <text evidence="9">Belongs to the methyl-accepting chemotaxis (MCP) protein family.</text>
</comment>
<dbReference type="Proteomes" id="UP001238088">
    <property type="component" value="Unassembled WGS sequence"/>
</dbReference>
<dbReference type="InterPro" id="IPR029151">
    <property type="entry name" value="Sensor-like_sf"/>
</dbReference>
<evidence type="ECO:0000259" key="12">
    <source>
        <dbReference type="PROSITE" id="PS50111"/>
    </source>
</evidence>
<dbReference type="SMART" id="SM00283">
    <property type="entry name" value="MA"/>
    <property type="match status" value="1"/>
</dbReference>
<dbReference type="PANTHER" id="PTHR32089:SF114">
    <property type="entry name" value="METHYL-ACCEPTING CHEMOTAXIS PROTEIN MCPB"/>
    <property type="match status" value="1"/>
</dbReference>
<feature type="domain" description="Methyl-accepting transducer" evidence="12">
    <location>
        <begin position="380"/>
        <end position="630"/>
    </location>
</feature>
<dbReference type="Pfam" id="PF02743">
    <property type="entry name" value="dCache_1"/>
    <property type="match status" value="1"/>
</dbReference>
<dbReference type="SMART" id="SM00304">
    <property type="entry name" value="HAMP"/>
    <property type="match status" value="1"/>
</dbReference>
<evidence type="ECO:0000256" key="6">
    <source>
        <dbReference type="ARBA" id="ARBA00022989"/>
    </source>
</evidence>
<evidence type="ECO:0000256" key="4">
    <source>
        <dbReference type="ARBA" id="ARBA00022500"/>
    </source>
</evidence>
<reference evidence="14 15" key="1">
    <citation type="submission" date="2023-07" db="EMBL/GenBank/DDBJ databases">
        <title>Genomic Encyclopedia of Type Strains, Phase IV (KMG-IV): sequencing the most valuable type-strain genomes for metagenomic binning, comparative biology and taxonomic classification.</title>
        <authorList>
            <person name="Goeker M."/>
        </authorList>
    </citation>
    <scope>NUCLEOTIDE SEQUENCE [LARGE SCALE GENOMIC DNA]</scope>
    <source>
        <strain evidence="14 15">DSM 23494</strain>
    </source>
</reference>
<evidence type="ECO:0000313" key="14">
    <source>
        <dbReference type="EMBL" id="MDQ0271949.1"/>
    </source>
</evidence>
<keyword evidence="7 11" id="KW-0472">Membrane</keyword>
<evidence type="ECO:0000256" key="1">
    <source>
        <dbReference type="ARBA" id="ARBA00004651"/>
    </source>
</evidence>
<name>A0ABU0AL07_9BACI</name>
<gene>
    <name evidence="14" type="ORF">J2S17_003837</name>
</gene>
<organism evidence="14 15">
    <name type="scientific">Cytobacillus purgationiresistens</name>
    <dbReference type="NCBI Taxonomy" id="863449"/>
    <lineage>
        <taxon>Bacteria</taxon>
        <taxon>Bacillati</taxon>
        <taxon>Bacillota</taxon>
        <taxon>Bacilli</taxon>
        <taxon>Bacillales</taxon>
        <taxon>Bacillaceae</taxon>
        <taxon>Cytobacillus</taxon>
    </lineage>
</organism>
<dbReference type="Pfam" id="PF00015">
    <property type="entry name" value="MCPsignal"/>
    <property type="match status" value="1"/>
</dbReference>
<evidence type="ECO:0000256" key="8">
    <source>
        <dbReference type="ARBA" id="ARBA00023224"/>
    </source>
</evidence>
<dbReference type="PANTHER" id="PTHR32089">
    <property type="entry name" value="METHYL-ACCEPTING CHEMOTAXIS PROTEIN MCPB"/>
    <property type="match status" value="1"/>
</dbReference>
<keyword evidence="4" id="KW-0145">Chemotaxis</keyword>
<feature type="transmembrane region" description="Helical" evidence="11">
    <location>
        <begin position="287"/>
        <end position="308"/>
    </location>
</feature>
<dbReference type="Gene3D" id="1.10.8.500">
    <property type="entry name" value="HAMP domain in histidine kinase"/>
    <property type="match status" value="1"/>
</dbReference>
<keyword evidence="5 11" id="KW-0812">Transmembrane</keyword>
<keyword evidence="8 10" id="KW-0807">Transducer</keyword>
<keyword evidence="2" id="KW-1003">Cell membrane</keyword>
<dbReference type="SUPFAM" id="SSF58104">
    <property type="entry name" value="Methyl-accepting chemotaxis protein (MCP) signaling domain"/>
    <property type="match status" value="1"/>
</dbReference>
<dbReference type="Gene3D" id="1.10.287.950">
    <property type="entry name" value="Methyl-accepting chemotaxis protein"/>
    <property type="match status" value="1"/>
</dbReference>
<keyword evidence="3" id="KW-0488">Methylation</keyword>
<dbReference type="SUPFAM" id="SSF103190">
    <property type="entry name" value="Sensory domain-like"/>
    <property type="match status" value="1"/>
</dbReference>
<dbReference type="CDD" id="cd12913">
    <property type="entry name" value="PDC1_MCP_like"/>
    <property type="match status" value="1"/>
</dbReference>
<evidence type="ECO:0000256" key="2">
    <source>
        <dbReference type="ARBA" id="ARBA00022475"/>
    </source>
</evidence>
<keyword evidence="6 11" id="KW-1133">Transmembrane helix</keyword>
<feature type="domain" description="HAMP" evidence="13">
    <location>
        <begin position="309"/>
        <end position="361"/>
    </location>
</feature>
<protein>
    <submittedName>
        <fullName evidence="14">Methyl-accepting chemotaxis protein</fullName>
    </submittedName>
</protein>
<evidence type="ECO:0000256" key="7">
    <source>
        <dbReference type="ARBA" id="ARBA00023136"/>
    </source>
</evidence>
<dbReference type="CDD" id="cd06225">
    <property type="entry name" value="HAMP"/>
    <property type="match status" value="1"/>
</dbReference>
<evidence type="ECO:0000256" key="10">
    <source>
        <dbReference type="PROSITE-ProRule" id="PRU00284"/>
    </source>
</evidence>
<evidence type="ECO:0000256" key="11">
    <source>
        <dbReference type="SAM" id="Phobius"/>
    </source>
</evidence>
<dbReference type="Gene3D" id="3.30.450.20">
    <property type="entry name" value="PAS domain"/>
    <property type="match status" value="2"/>
</dbReference>
<dbReference type="PROSITE" id="PS50111">
    <property type="entry name" value="CHEMOTAXIS_TRANSDUC_2"/>
    <property type="match status" value="1"/>
</dbReference>
<dbReference type="InterPro" id="IPR033479">
    <property type="entry name" value="dCache_1"/>
</dbReference>
<keyword evidence="15" id="KW-1185">Reference proteome</keyword>
<evidence type="ECO:0000313" key="15">
    <source>
        <dbReference type="Proteomes" id="UP001238088"/>
    </source>
</evidence>
<evidence type="ECO:0000256" key="5">
    <source>
        <dbReference type="ARBA" id="ARBA00022692"/>
    </source>
</evidence>
<dbReference type="InterPro" id="IPR003660">
    <property type="entry name" value="HAMP_dom"/>
</dbReference>
<comment type="caution">
    <text evidence="14">The sequence shown here is derived from an EMBL/GenBank/DDBJ whole genome shotgun (WGS) entry which is preliminary data.</text>
</comment>
<dbReference type="PROSITE" id="PS50885">
    <property type="entry name" value="HAMP"/>
    <property type="match status" value="1"/>
</dbReference>
<comment type="subcellular location">
    <subcellularLocation>
        <location evidence="1">Cell membrane</location>
        <topology evidence="1">Multi-pass membrane protein</topology>
    </subcellularLocation>
</comment>
<dbReference type="Pfam" id="PF00672">
    <property type="entry name" value="HAMP"/>
    <property type="match status" value="1"/>
</dbReference>
<proteinExistence type="inferred from homology"/>
<evidence type="ECO:0000259" key="13">
    <source>
        <dbReference type="PROSITE" id="PS50885"/>
    </source>
</evidence>
<evidence type="ECO:0000256" key="3">
    <source>
        <dbReference type="ARBA" id="ARBA00022481"/>
    </source>
</evidence>
<sequence length="666" mass="73400">MFKSIKSKLILLFVTLLMVTLTVVGLLVNSQVEKQIYDGVTSQSKGLAAEMRNSIQLYTERYSTDIQQMSLSKQVKDYLHDVIDSKEGNESIKDLESEFTNYIGINENISSIYAASVNKQLKIIPDADLPADFDPTSRDWYIDAAANPDEVIWTEPYEDPATKEYIVTASYAVKEGSEIIGVLGLDIQLAELTAMIGNVDTGYDGYPFIFSKEGVAIVHPEYRNENLMEYPFIQAMYDSEQDSGVSEYEFEGDEKLLVYETVRGTSWKVGMAYSNAKLLESAVKMQFVITVISLIALFISATLVYFIANQLTKPLITLKQGVNQFAEGNLNVHTNFTSKDEIGELGRHFNLMVDQMKSVLTTVNDSVKNMKESAESLSAVSEETNASSEEMAAAVNEIATGATKSAEEAESSNLLSVQLSNRINDISKQTTSMTHLAVRADDINHAGIEQVAHLKDSFDTSKGFMKSTEEVINNLEDKVKKIEKVMTTITDISTQTNLLALNASIEAARAGEHGKGFAVVAEEVRKLAEQSVMATDEVKSTITDIQEGASSAVDSMEKTKKNFEQQTAVVNHTEVTFNSISELVEQMKESILYINGEVDKIAKDKEEVIQSIQSMAVMSEQAAASCEEVSASTDEQVHAIQSVAGSAEHLTDLSNELTQVVNKFKF</sequence>
<accession>A0ABU0AL07</accession>
<evidence type="ECO:0000256" key="9">
    <source>
        <dbReference type="ARBA" id="ARBA00029447"/>
    </source>
</evidence>